<reference evidence="2" key="1">
    <citation type="journal article" date="2022" name="Int. J. Syst. Evol. Microbiol.">
        <title>Apilactobacillus apisilvae sp. nov., Nicolia spurrieriana gen. nov. sp. nov., Bombilactobacillus folatiphilus sp. nov. and Bombilactobacillus thymidiniphilus sp. nov., four new lactic acid bacterial isolates from stingless bees Tetragonula carbonaria and Austroplebeia australis.</title>
        <authorList>
            <person name="Oliphant S.A."/>
            <person name="Watson-Haigh N.S."/>
            <person name="Sumby K.M."/>
            <person name="Gardner J."/>
            <person name="Groom S."/>
            <person name="Jiranek V."/>
        </authorList>
    </citation>
    <scope>NUCLEOTIDE SEQUENCE</scope>
    <source>
        <strain evidence="2">SGEP1_A5</strain>
    </source>
</reference>
<feature type="region of interest" description="Disordered" evidence="1">
    <location>
        <begin position="82"/>
        <end position="115"/>
    </location>
</feature>
<gene>
    <name evidence="2" type="ORF">MOO44_07880</name>
</gene>
<proteinExistence type="predicted"/>
<name>A0A976X5N5_9LACO</name>
<evidence type="ECO:0000256" key="1">
    <source>
        <dbReference type="SAM" id="MobiDB-lite"/>
    </source>
</evidence>
<sequence length="156" mass="17314">MSKKAGFGFGLFVGLTGAAAYFAFKRLDSAKQKEIITKVNNTAHDLKDRAVDYAFYANDAISDARQKVNQKTGELTDNAKQAVNSAGEKINDRFKENSDDDNDESNTTQFHTAADRLRDELNNTSEDAQDDIVVNADDVFKNDKKVETFYPNGTSK</sequence>
<evidence type="ECO:0008006" key="4">
    <source>
        <dbReference type="Google" id="ProtNLM"/>
    </source>
</evidence>
<dbReference type="RefSeq" id="WP_260116580.1">
    <property type="nucleotide sequence ID" value="NZ_CP093361.1"/>
</dbReference>
<keyword evidence="3" id="KW-1185">Reference proteome</keyword>
<dbReference type="Proteomes" id="UP000831181">
    <property type="component" value="Chromosome"/>
</dbReference>
<organism evidence="2 3">
    <name type="scientific">Nicoliella spurrieriana</name>
    <dbReference type="NCBI Taxonomy" id="2925830"/>
    <lineage>
        <taxon>Bacteria</taxon>
        <taxon>Bacillati</taxon>
        <taxon>Bacillota</taxon>
        <taxon>Bacilli</taxon>
        <taxon>Lactobacillales</taxon>
        <taxon>Lactobacillaceae</taxon>
        <taxon>Nicoliella</taxon>
    </lineage>
</organism>
<dbReference type="EMBL" id="CP093361">
    <property type="protein sequence ID" value="UQS86777.1"/>
    <property type="molecule type" value="Genomic_DNA"/>
</dbReference>
<protein>
    <recommendedName>
        <fullName evidence="4">YtxH domain-containing protein</fullName>
    </recommendedName>
</protein>
<dbReference type="KEGG" id="lbe:MOO44_07880"/>
<evidence type="ECO:0000313" key="2">
    <source>
        <dbReference type="EMBL" id="UQS86777.1"/>
    </source>
</evidence>
<evidence type="ECO:0000313" key="3">
    <source>
        <dbReference type="Proteomes" id="UP000831181"/>
    </source>
</evidence>
<accession>A0A976X5N5</accession>
<dbReference type="AlphaFoldDB" id="A0A976X5N5"/>